<keyword evidence="6" id="KW-0249">Electron transport</keyword>
<dbReference type="PANTHER" id="PTHR42703:SF1">
    <property type="entry name" value="NA(+)_H(+) ANTIPORTER SUBUNIT D1"/>
    <property type="match status" value="1"/>
</dbReference>
<dbReference type="PRINTS" id="PR01437">
    <property type="entry name" value="NUOXDRDTASE4"/>
</dbReference>
<geneLocation type="mitochondrion" evidence="8"/>
<feature type="transmembrane region" description="Helical" evidence="6">
    <location>
        <begin position="287"/>
        <end position="305"/>
    </location>
</feature>
<keyword evidence="6" id="KW-0679">Respiratory chain</keyword>
<dbReference type="GO" id="GO:0005886">
    <property type="term" value="C:plasma membrane"/>
    <property type="evidence" value="ECO:0007669"/>
    <property type="project" value="UniProtKB-SubCell"/>
</dbReference>
<keyword evidence="6" id="KW-0520">NAD</keyword>
<reference evidence="8" key="1">
    <citation type="submission" date="2020-11" db="EMBL/GenBank/DDBJ databases">
        <title>Combining integrative taxonomy and mitogenome sequencing of Thuricola similis Bock, 1963 (Peritrichia, Vaginicolidae) provides a full redescription of this poorly known ciliate and new insights into the evolutionary relationships among Oligohymenophorea subclasses.</title>
        <authorList>
            <person name="Liao W."/>
            <person name="Campello-Nunes P.H."/>
            <person name="Gammuto L."/>
            <person name="Viana T.A."/>
            <person name="de Oliveira Marchesini R."/>
            <person name="da Silva Pavia T."/>
            <person name="da Silva-Neto I.D."/>
            <person name="Modeo L."/>
            <person name="Petroni G."/>
        </authorList>
    </citation>
    <scope>NUCLEOTIDE SEQUENCE</scope>
    <source>
        <strain evidence="8">CUIT</strain>
    </source>
</reference>
<comment type="function">
    <text evidence="6">Core subunit of the mitochondrial membrane respiratory chain NADH dehydrogenase (Complex I) which catalyzes electron transfer from NADH through the respiratory chain, using ubiquinone as an electron acceptor. Essential for the catalytic activity and assembly of complex I.</text>
</comment>
<dbReference type="InterPro" id="IPR050586">
    <property type="entry name" value="CPA3_Na-H_Antiporter_D"/>
</dbReference>
<dbReference type="Pfam" id="PF00361">
    <property type="entry name" value="Proton_antipo_M"/>
    <property type="match status" value="1"/>
</dbReference>
<feature type="transmembrane region" description="Helical" evidence="6">
    <location>
        <begin position="260"/>
        <end position="281"/>
    </location>
</feature>
<comment type="subcellular location">
    <subcellularLocation>
        <location evidence="1">Cell membrane</location>
        <topology evidence="1">Multi-pass membrane protein</topology>
    </subcellularLocation>
    <subcellularLocation>
        <location evidence="6">Mitochondrion membrane</location>
        <topology evidence="6">Multi-pass membrane protein</topology>
    </subcellularLocation>
</comment>
<keyword evidence="5 6" id="KW-0472">Membrane</keyword>
<evidence type="ECO:0000256" key="1">
    <source>
        <dbReference type="ARBA" id="ARBA00004651"/>
    </source>
</evidence>
<dbReference type="AlphaFoldDB" id="A0A7T8G586"/>
<dbReference type="EC" id="7.1.1.2" evidence="6"/>
<evidence type="ECO:0000256" key="4">
    <source>
        <dbReference type="ARBA" id="ARBA00022989"/>
    </source>
</evidence>
<dbReference type="RefSeq" id="YP_010147320.1">
    <property type="nucleotide sequence ID" value="NC_057079.1"/>
</dbReference>
<dbReference type="PANTHER" id="PTHR42703">
    <property type="entry name" value="NADH DEHYDROGENASE"/>
    <property type="match status" value="1"/>
</dbReference>
<organism evidence="8">
    <name type="scientific">Thuricola similis</name>
    <dbReference type="NCBI Taxonomy" id="2784598"/>
    <lineage>
        <taxon>Eukaryota</taxon>
        <taxon>Sar</taxon>
        <taxon>Alveolata</taxon>
        <taxon>Ciliophora</taxon>
        <taxon>Intramacronucleata</taxon>
        <taxon>Oligohymenophorea</taxon>
        <taxon>Peritrichia</taxon>
        <taxon>Sessilida</taxon>
        <taxon>Vaginicolidae</taxon>
        <taxon>Thuricola</taxon>
    </lineage>
</organism>
<keyword evidence="6" id="KW-0830">Ubiquinone</keyword>
<feature type="transmembrane region" description="Helical" evidence="6">
    <location>
        <begin position="51"/>
        <end position="74"/>
    </location>
</feature>
<feature type="transmembrane region" description="Helical" evidence="6">
    <location>
        <begin position="12"/>
        <end position="39"/>
    </location>
</feature>
<evidence type="ECO:0000313" key="8">
    <source>
        <dbReference type="EMBL" id="QQP22131.1"/>
    </source>
</evidence>
<feature type="transmembrane region" description="Helical" evidence="6">
    <location>
        <begin position="226"/>
        <end position="248"/>
    </location>
</feature>
<evidence type="ECO:0000256" key="6">
    <source>
        <dbReference type="RuleBase" id="RU003297"/>
    </source>
</evidence>
<dbReference type="GO" id="GO:0042773">
    <property type="term" value="P:ATP synthesis coupled electron transport"/>
    <property type="evidence" value="ECO:0007669"/>
    <property type="project" value="InterPro"/>
</dbReference>
<feature type="transmembrane region" description="Helical" evidence="6">
    <location>
        <begin position="341"/>
        <end position="361"/>
    </location>
</feature>
<feature type="transmembrane region" description="Helical" evidence="6">
    <location>
        <begin position="317"/>
        <end position="335"/>
    </location>
</feature>
<feature type="transmembrane region" description="Helical" evidence="6">
    <location>
        <begin position="94"/>
        <end position="119"/>
    </location>
</feature>
<feature type="transmembrane region" description="Helical" evidence="6">
    <location>
        <begin position="126"/>
        <end position="145"/>
    </location>
</feature>
<feature type="transmembrane region" description="Helical" evidence="6">
    <location>
        <begin position="151"/>
        <end position="170"/>
    </location>
</feature>
<evidence type="ECO:0000256" key="2">
    <source>
        <dbReference type="ARBA" id="ARBA00022475"/>
    </source>
</evidence>
<dbReference type="InterPro" id="IPR001750">
    <property type="entry name" value="ND/Mrp_TM"/>
</dbReference>
<evidence type="ECO:0000259" key="7">
    <source>
        <dbReference type="Pfam" id="PF00361"/>
    </source>
</evidence>
<feature type="transmembrane region" description="Helical" evidence="6">
    <location>
        <begin position="182"/>
        <end position="206"/>
    </location>
</feature>
<dbReference type="GO" id="GO:0008137">
    <property type="term" value="F:NADH dehydrogenase (ubiquinone) activity"/>
    <property type="evidence" value="ECO:0007669"/>
    <property type="project" value="UniProtKB-UniRule"/>
</dbReference>
<keyword evidence="6" id="KW-0813">Transport</keyword>
<dbReference type="EMBL" id="MW221262">
    <property type="protein sequence ID" value="QQP22131.1"/>
    <property type="molecule type" value="Genomic_DNA"/>
</dbReference>
<comment type="similarity">
    <text evidence="6">Belongs to the complex I subunit 4 family.</text>
</comment>
<accession>A0A7T8G586</accession>
<keyword evidence="3 6" id="KW-0812">Transmembrane</keyword>
<evidence type="ECO:0000256" key="3">
    <source>
        <dbReference type="ARBA" id="ARBA00022692"/>
    </source>
</evidence>
<evidence type="ECO:0000256" key="5">
    <source>
        <dbReference type="ARBA" id="ARBA00023136"/>
    </source>
</evidence>
<sequence length="494" mass="57971">MLVNFSLININIFLNYTPIFTIITFFVSFTLILSSKILYLKKDYYISLVKFIIYLLLNINFIFIVLKFLIQILYLHTDIASLNFLQINFLNTNIIFQWNFLGTSLLLLCYITSIICLFYLGDRNLFANNISVFFFFMFLVCTTFLVTTTNLLIMFFCFECIFLPSMYFVFKLGYVKKVDKTIYFLLIWTLFGSLLVLFILAYILSIAGSLNFIVLANTKFSLVERIWIYFGLFVGYGIKIPLFPFHYWLTKVHVEAPAGFSIFLSGFLVKTAAYCFYYIHLIFSNETLKLILILWIIIGIVESSLKMWSQLDIKKLIAFATIQEMNMIMLCLILFNQININITSIFFLLHGLLSTYMFLLVDQIQKRTQTRNILELSGVGLIYPFLRNFIWFLLILFLGFPGTTKFIIEWHVGFLLITLLHWVGFFVFIVALVAGGIGFTKCWFLILYGTRSTQQPIKHFTVDLFRKDQLIFYTLIFLMTFLMSLILLIIEYKN</sequence>
<keyword evidence="2" id="KW-1003">Cell membrane</keyword>
<proteinExistence type="inferred from homology"/>
<keyword evidence="6 8" id="KW-0496">Mitochondrion</keyword>
<dbReference type="GeneID" id="67145411"/>
<keyword evidence="4 6" id="KW-1133">Transmembrane helix</keyword>
<feature type="domain" description="NADH:quinone oxidoreductase/Mrp antiporter transmembrane" evidence="7">
    <location>
        <begin position="149"/>
        <end position="430"/>
    </location>
</feature>
<gene>
    <name evidence="8" type="primary">nad4</name>
    <name evidence="8" type="ORF">TSIM_17</name>
</gene>
<name>A0A7T8G586_9CILI</name>
<feature type="transmembrane region" description="Helical" evidence="6">
    <location>
        <begin position="470"/>
        <end position="490"/>
    </location>
</feature>
<feature type="transmembrane region" description="Helical" evidence="6">
    <location>
        <begin position="420"/>
        <end position="449"/>
    </location>
</feature>
<protein>
    <recommendedName>
        <fullName evidence="6">NADH-ubiquinone oxidoreductase chain 4</fullName>
        <ecNumber evidence="6">7.1.1.2</ecNumber>
    </recommendedName>
</protein>
<dbReference type="GO" id="GO:0031966">
    <property type="term" value="C:mitochondrial membrane"/>
    <property type="evidence" value="ECO:0007669"/>
    <property type="project" value="UniProtKB-SubCell"/>
</dbReference>
<comment type="catalytic activity">
    <reaction evidence="6">
        <text>a ubiquinone + NADH + 5 H(+)(in) = a ubiquinol + NAD(+) + 4 H(+)(out)</text>
        <dbReference type="Rhea" id="RHEA:29091"/>
        <dbReference type="Rhea" id="RHEA-COMP:9565"/>
        <dbReference type="Rhea" id="RHEA-COMP:9566"/>
        <dbReference type="ChEBI" id="CHEBI:15378"/>
        <dbReference type="ChEBI" id="CHEBI:16389"/>
        <dbReference type="ChEBI" id="CHEBI:17976"/>
        <dbReference type="ChEBI" id="CHEBI:57540"/>
        <dbReference type="ChEBI" id="CHEBI:57945"/>
        <dbReference type="EC" id="7.1.1.2"/>
    </reaction>
</comment>
<dbReference type="InterPro" id="IPR003918">
    <property type="entry name" value="NADH_UbQ_OxRdtase"/>
</dbReference>